<organism evidence="6 7">
    <name type="scientific">Succinivibrio faecicola</name>
    <dbReference type="NCBI Taxonomy" id="2820300"/>
    <lineage>
        <taxon>Bacteria</taxon>
        <taxon>Pseudomonadati</taxon>
        <taxon>Pseudomonadota</taxon>
        <taxon>Gammaproteobacteria</taxon>
        <taxon>Aeromonadales</taxon>
        <taxon>Succinivibrionaceae</taxon>
        <taxon>Succinivibrio</taxon>
    </lineage>
</organism>
<evidence type="ECO:0000256" key="3">
    <source>
        <dbReference type="ARBA" id="ARBA00022989"/>
    </source>
</evidence>
<evidence type="ECO:0000313" key="7">
    <source>
        <dbReference type="Proteomes" id="UP000731465"/>
    </source>
</evidence>
<feature type="transmembrane region" description="Helical" evidence="5">
    <location>
        <begin position="63"/>
        <end position="81"/>
    </location>
</feature>
<dbReference type="InterPro" id="IPR003689">
    <property type="entry name" value="ZIP"/>
</dbReference>
<feature type="transmembrane region" description="Helical" evidence="5">
    <location>
        <begin position="6"/>
        <end position="27"/>
    </location>
</feature>
<feature type="transmembrane region" description="Helical" evidence="5">
    <location>
        <begin position="162"/>
        <end position="183"/>
    </location>
</feature>
<keyword evidence="2 5" id="KW-0812">Transmembrane</keyword>
<name>A0ABS7DIC3_9GAMM</name>
<gene>
    <name evidence="6" type="ORF">J5V48_09155</name>
</gene>
<comment type="caution">
    <text evidence="6">The sequence shown here is derived from an EMBL/GenBank/DDBJ whole genome shotgun (WGS) entry which is preliminary data.</text>
</comment>
<accession>A0ABS7DIC3</accession>
<reference evidence="6 7" key="1">
    <citation type="submission" date="2021-03" db="EMBL/GenBank/DDBJ databases">
        <title>Succinivibrio sp. nov. isolated from feces of cow.</title>
        <authorList>
            <person name="Choi J.-Y."/>
        </authorList>
    </citation>
    <scope>NUCLEOTIDE SEQUENCE [LARGE SCALE GENOMIC DNA]</scope>
    <source>
        <strain evidence="6 7">AGMB01872</strain>
    </source>
</reference>
<sequence>MINVLVACMSPALLSAIICSIAGPSIIKRFSKPLTLVAIGFLTALSLSHIIPEAMEMSDPHTIGIVVLVTVLTLTGIEMCFSVSGHDKHADDRNIIKNGTVSILTGSFFHTFCDGLVIASAFLANENLGYAVTVAVLSHEVAHELGDYAIMLENSMSVKQAYIVNIVAFTGLTLGGILGYLLISNIKEFIHYALALSGASFIYVSLSDLLPRLKSGSSKKKMILRFIFIILGVIISLIVSHHD</sequence>
<protein>
    <submittedName>
        <fullName evidence="6">ZIP family metal transporter</fullName>
    </submittedName>
</protein>
<evidence type="ECO:0000256" key="4">
    <source>
        <dbReference type="ARBA" id="ARBA00023136"/>
    </source>
</evidence>
<dbReference type="Proteomes" id="UP000731465">
    <property type="component" value="Unassembled WGS sequence"/>
</dbReference>
<feature type="transmembrane region" description="Helical" evidence="5">
    <location>
        <begin position="189"/>
        <end position="210"/>
    </location>
</feature>
<feature type="transmembrane region" description="Helical" evidence="5">
    <location>
        <begin position="101"/>
        <end position="124"/>
    </location>
</feature>
<dbReference type="InterPro" id="IPR050799">
    <property type="entry name" value="ZIP_Transporter"/>
</dbReference>
<evidence type="ECO:0000256" key="1">
    <source>
        <dbReference type="ARBA" id="ARBA00004141"/>
    </source>
</evidence>
<dbReference type="PANTHER" id="PTHR12191:SF31">
    <property type="entry name" value="IP18018P"/>
    <property type="match status" value="1"/>
</dbReference>
<evidence type="ECO:0000256" key="2">
    <source>
        <dbReference type="ARBA" id="ARBA00022692"/>
    </source>
</evidence>
<dbReference type="Pfam" id="PF02535">
    <property type="entry name" value="Zip"/>
    <property type="match status" value="1"/>
</dbReference>
<evidence type="ECO:0000256" key="5">
    <source>
        <dbReference type="SAM" id="Phobius"/>
    </source>
</evidence>
<keyword evidence="4 5" id="KW-0472">Membrane</keyword>
<keyword evidence="3 5" id="KW-1133">Transmembrane helix</keyword>
<dbReference type="EMBL" id="JAGFNY010000047">
    <property type="protein sequence ID" value="MBW7571059.1"/>
    <property type="molecule type" value="Genomic_DNA"/>
</dbReference>
<comment type="subcellular location">
    <subcellularLocation>
        <location evidence="1">Membrane</location>
        <topology evidence="1">Multi-pass membrane protein</topology>
    </subcellularLocation>
</comment>
<feature type="transmembrane region" description="Helical" evidence="5">
    <location>
        <begin position="222"/>
        <end position="240"/>
    </location>
</feature>
<evidence type="ECO:0000313" key="6">
    <source>
        <dbReference type="EMBL" id="MBW7571059.1"/>
    </source>
</evidence>
<dbReference type="RefSeq" id="WP_219938283.1">
    <property type="nucleotide sequence ID" value="NZ_JAGFNY010000047.1"/>
</dbReference>
<dbReference type="PANTHER" id="PTHR12191">
    <property type="entry name" value="SOLUTE CARRIER FAMILY 39"/>
    <property type="match status" value="1"/>
</dbReference>
<keyword evidence="7" id="KW-1185">Reference proteome</keyword>
<feature type="transmembrane region" description="Helical" evidence="5">
    <location>
        <begin position="34"/>
        <end position="51"/>
    </location>
</feature>
<proteinExistence type="predicted"/>